<evidence type="ECO:0000256" key="1">
    <source>
        <dbReference type="SAM" id="Phobius"/>
    </source>
</evidence>
<organism evidence="2">
    <name type="scientific">marine sediment metagenome</name>
    <dbReference type="NCBI Taxonomy" id="412755"/>
    <lineage>
        <taxon>unclassified sequences</taxon>
        <taxon>metagenomes</taxon>
        <taxon>ecological metagenomes</taxon>
    </lineage>
</organism>
<gene>
    <name evidence="2" type="ORF">S06H3_21575</name>
</gene>
<keyword evidence="1" id="KW-0812">Transmembrane</keyword>
<dbReference type="EMBL" id="BARV01011358">
    <property type="protein sequence ID" value="GAI06943.1"/>
    <property type="molecule type" value="Genomic_DNA"/>
</dbReference>
<protein>
    <submittedName>
        <fullName evidence="2">Uncharacterized protein</fullName>
    </submittedName>
</protein>
<accession>X1KJS8</accession>
<feature type="transmembrane region" description="Helical" evidence="1">
    <location>
        <begin position="37"/>
        <end position="58"/>
    </location>
</feature>
<comment type="caution">
    <text evidence="2">The sequence shown here is derived from an EMBL/GenBank/DDBJ whole genome shotgun (WGS) entry which is preliminary data.</text>
</comment>
<feature type="transmembrane region" description="Helical" evidence="1">
    <location>
        <begin position="6"/>
        <end position="30"/>
    </location>
</feature>
<evidence type="ECO:0000313" key="2">
    <source>
        <dbReference type="EMBL" id="GAI06943.1"/>
    </source>
</evidence>
<sequence length="59" mass="6433">MSISQLVILSIGQFMDSQVQIIFQLILAFFLIGVREFIEVIGFTGAIALGMGGIIIVFL</sequence>
<keyword evidence="1" id="KW-0472">Membrane</keyword>
<proteinExistence type="predicted"/>
<keyword evidence="1" id="KW-1133">Transmembrane helix</keyword>
<name>X1KJS8_9ZZZZ</name>
<reference evidence="2" key="1">
    <citation type="journal article" date="2014" name="Front. Microbiol.">
        <title>High frequency of phylogenetically diverse reductive dehalogenase-homologous genes in deep subseafloor sedimentary metagenomes.</title>
        <authorList>
            <person name="Kawai M."/>
            <person name="Futagami T."/>
            <person name="Toyoda A."/>
            <person name="Takaki Y."/>
            <person name="Nishi S."/>
            <person name="Hori S."/>
            <person name="Arai W."/>
            <person name="Tsubouchi T."/>
            <person name="Morono Y."/>
            <person name="Uchiyama I."/>
            <person name="Ito T."/>
            <person name="Fujiyama A."/>
            <person name="Inagaki F."/>
            <person name="Takami H."/>
        </authorList>
    </citation>
    <scope>NUCLEOTIDE SEQUENCE</scope>
    <source>
        <strain evidence="2">Expedition CK06-06</strain>
    </source>
</reference>
<dbReference type="AlphaFoldDB" id="X1KJS8"/>